<gene>
    <name evidence="7" type="ORF">CAOG_007842</name>
</gene>
<dbReference type="PANTHER" id="PTHR32114">
    <property type="entry name" value="ABC TRANSPORTER ABCH.3"/>
    <property type="match status" value="1"/>
</dbReference>
<dbReference type="eggNOG" id="ENOG502QQZZ">
    <property type="taxonomic scope" value="Eukaryota"/>
</dbReference>
<feature type="coiled-coil region" evidence="2">
    <location>
        <begin position="1366"/>
        <end position="1400"/>
    </location>
</feature>
<dbReference type="GO" id="GO:0005694">
    <property type="term" value="C:chromosome"/>
    <property type="evidence" value="ECO:0007669"/>
    <property type="project" value="InterPro"/>
</dbReference>
<dbReference type="OrthoDB" id="18797at2759"/>
<evidence type="ECO:0000259" key="6">
    <source>
        <dbReference type="Pfam" id="PF13476"/>
    </source>
</evidence>
<feature type="coiled-coil region" evidence="2">
    <location>
        <begin position="1492"/>
        <end position="1554"/>
    </location>
</feature>
<dbReference type="GO" id="GO:0006302">
    <property type="term" value="P:double-strand break repair"/>
    <property type="evidence" value="ECO:0007669"/>
    <property type="project" value="InterPro"/>
</dbReference>
<evidence type="ECO:0000256" key="2">
    <source>
        <dbReference type="SAM" id="Coils"/>
    </source>
</evidence>
<dbReference type="SUPFAM" id="SSF52540">
    <property type="entry name" value="P-loop containing nucleoside triphosphate hydrolases"/>
    <property type="match status" value="1"/>
</dbReference>
<dbReference type="GO" id="GO:0016887">
    <property type="term" value="F:ATP hydrolysis activity"/>
    <property type="evidence" value="ECO:0007669"/>
    <property type="project" value="InterPro"/>
</dbReference>
<dbReference type="Proteomes" id="UP000008743">
    <property type="component" value="Unassembled WGS sequence"/>
</dbReference>
<evidence type="ECO:0000259" key="5">
    <source>
        <dbReference type="Pfam" id="PF06470"/>
    </source>
</evidence>
<evidence type="ECO:0000256" key="3">
    <source>
        <dbReference type="SAM" id="MobiDB-lite"/>
    </source>
</evidence>
<dbReference type="EMBL" id="KE346375">
    <property type="protein sequence ID" value="KJE97738.1"/>
    <property type="molecule type" value="Genomic_DNA"/>
</dbReference>
<protein>
    <recommendedName>
        <fullName evidence="9">Calcineurin-like phosphoesterase domain-containing protein</fullName>
    </recommendedName>
</protein>
<sequence length="1753" mass="192181">MRGWLGGTAAWQRFAPKRRCVSAAHPRLLQPQPQPQQAQHPQPRQSQTRAAASSLPVAAGGTIGRRMVSGAAFSALPIPSNEEKWSLPELARITSTLPVDVDLTADDEEVKHDQTSLAPPPPALEPASTLVMHNTDQFDHQLHSAASAISHTPSSTRFRGLLLSSRSPSSVGSHRQFAVPFGQPADRPQKAQSLSFSTPGSSIASMTPAKMWTLLNSISLPARTAPLPPPSLPPQSSAFQFHAATFSTSATPGQAKTPKTPRTKKVAASASGTQADLPSALAPPQPQQQTNTVAGEVVGALPTATTPVPIKRAATMAVSTSEAEKAARLARRATIRDAENTAALQAMVRRQEQPITPSSPLRILDSTSSHEEYEASQQFRRSTLLNSKTHWIIFSDLHVRTSTLDVCRRVLQFVHQKAVKHNAGVLFLGDFWDTVHSTGSLNVQLLEQVTQMMRSVWSPETPLVMIPGNHDQSNVDGLRHGLHALETVFPFVAVFSHPIILRGALWMPYRRNEEVLLEHLRAAVSNPQVSTIFCHADLKGAFMSGKTMPSMFGIDPKQLDLDRTQSYDATHSPVMLYSGHYHCPAFHPTNSQIMYIGSPYQVSASEAHQVKRLVHLKIEDAVSSGQAIRWVNQGDILIPEDIAPRNFQVFSTADLAPIQKLIEDGHIRAGDRIHGHLSEMEFAVANGEQLRREWTDKGLRVTIRVTRDATLASDSNVAQSVKHELSPRESLLQFLEQRSYYSKSVGLKAMAMLDQAISVQSETTELEHKEIDFEKVTFSGFGPFRSTTVLELSDRGLVVVVGSNQDDAEHARSNGAGKSMLLGVPFWVLFGTDTQGRTSQALLNKNTTKDAGEPESTKIAGSLEGTINRQKFTLTRTSSVASKFKDTMTLKIGDEAPKSATQELINQLFCNVAADTGRKAVGPAQMFLLNTVFHTAASSKQVDVFEQSAAERSSMLQSLFDLGVWVKAHDFAKSQLDHVKAECSVAQKSETTLTERLSTSKQFTQAFEHDNAAAQAKLSKAVNAQAQLETSLLQLPPLDAAKIAVLKQARNEMMACQRQCVLIDTRIAAIHETFDSLAAAVKAAKQAHDPTSSTMKPTLLFWNDDSHQSSLQSALEDLRRSKFRLDGDRPMVPSTGTSLSAVALESDAYERQFASLFPGSAKVKQQKQERARKQKGLSVSGVRCLLADLIECESDVIAEALGFALSADLSAVICDDKAVALRLVDELGRDGKGMSFICLSDNDSSSPCSSADKLLPDALKELTIPYKLHSRLEAADFLPEFAAARQLMARVLVFPNLDQMRRFVARGESDAVDLSSYTLVSVDGWKVTPSGVLVHGRSLLPVRVQALSHTEDAPTSEVTELDGAFVAQKRSEYNSWLAESERLELQIQRLSSVIQHFEALANEFARCSDLDNSDLPAISAATNWIPSFSGTVDAFEKQCAASRRKLRSHWEETVGELPAANAVASKSPEDFASLRQQMYNHVTAILSSTVTSETMQRELDRAKAEVLMLTKDAEERSRRLADHTHAVTKLAQDLEALTLNLSSLKASISEWEQVGGSDGILSKRKIVPFVFEAMIRRLQVFLDAYMAALAGRHVRAIFHITTNESRSALPDVVVRLSIGGTDFQQHKSLAQSALSSGQRQRFELALRLAKADLLSERHRVRFNVMFFDEIFNFLDDVGQKHILELLPRLLKPELAHRYVDHGGDVSMSLDQHAVLDGHTQISSIFVISHLSSMATPWEQECVRLQNGQASLSG</sequence>
<dbReference type="InterPro" id="IPR004843">
    <property type="entry name" value="Calcineurin-like_PHP"/>
</dbReference>
<dbReference type="SUPFAM" id="SSF56300">
    <property type="entry name" value="Metallo-dependent phosphatases"/>
    <property type="match status" value="1"/>
</dbReference>
<evidence type="ECO:0000259" key="4">
    <source>
        <dbReference type="Pfam" id="PF00149"/>
    </source>
</evidence>
<feature type="compositionally biased region" description="Low complexity" evidence="3">
    <location>
        <begin position="30"/>
        <end position="45"/>
    </location>
</feature>
<dbReference type="Pfam" id="PF00149">
    <property type="entry name" value="Metallophos"/>
    <property type="match status" value="1"/>
</dbReference>
<reference evidence="8" key="1">
    <citation type="submission" date="2011-02" db="EMBL/GenBank/DDBJ databases">
        <title>The Genome Sequence of Capsaspora owczarzaki ATCC 30864.</title>
        <authorList>
            <person name="Russ C."/>
            <person name="Cuomo C."/>
            <person name="Burger G."/>
            <person name="Gray M.W."/>
            <person name="Holland P.W.H."/>
            <person name="King N."/>
            <person name="Lang F.B.F."/>
            <person name="Roger A.J."/>
            <person name="Ruiz-Trillo I."/>
            <person name="Young S.K."/>
            <person name="Zeng Q."/>
            <person name="Gargeya S."/>
            <person name="Alvarado L."/>
            <person name="Berlin A."/>
            <person name="Chapman S.B."/>
            <person name="Chen Z."/>
            <person name="Freedman E."/>
            <person name="Gellesch M."/>
            <person name="Goldberg J."/>
            <person name="Griggs A."/>
            <person name="Gujja S."/>
            <person name="Heilman E."/>
            <person name="Heiman D."/>
            <person name="Howarth C."/>
            <person name="Mehta T."/>
            <person name="Neiman D."/>
            <person name="Pearson M."/>
            <person name="Roberts A."/>
            <person name="Saif S."/>
            <person name="Shea T."/>
            <person name="Shenoy N."/>
            <person name="Sisk P."/>
            <person name="Stolte C."/>
            <person name="Sykes S."/>
            <person name="White J."/>
            <person name="Yandava C."/>
            <person name="Haas B."/>
            <person name="Nusbaum C."/>
            <person name="Birren B."/>
        </authorList>
    </citation>
    <scope>NUCLEOTIDE SEQUENCE</scope>
    <source>
        <strain evidence="8">ATCC 30864</strain>
    </source>
</reference>
<feature type="domain" description="SMC hinge" evidence="5">
    <location>
        <begin position="1180"/>
        <end position="1299"/>
    </location>
</feature>
<dbReference type="GO" id="GO:0051276">
    <property type="term" value="P:chromosome organization"/>
    <property type="evidence" value="ECO:0007669"/>
    <property type="project" value="InterPro"/>
</dbReference>
<evidence type="ECO:0008006" key="9">
    <source>
        <dbReference type="Google" id="ProtNLM"/>
    </source>
</evidence>
<dbReference type="STRING" id="595528.A0A0D2WY12"/>
<feature type="region of interest" description="Disordered" evidence="3">
    <location>
        <begin position="249"/>
        <end position="287"/>
    </location>
</feature>
<dbReference type="InterPro" id="IPR029052">
    <property type="entry name" value="Metallo-depent_PP-like"/>
</dbReference>
<evidence type="ECO:0000313" key="8">
    <source>
        <dbReference type="Proteomes" id="UP000008743"/>
    </source>
</evidence>
<dbReference type="InParanoid" id="A0A0D2WY12"/>
<dbReference type="PANTHER" id="PTHR32114:SF2">
    <property type="entry name" value="ABC TRANSPORTER ABCH.3"/>
    <property type="match status" value="1"/>
</dbReference>
<dbReference type="Gene3D" id="3.40.50.300">
    <property type="entry name" value="P-loop containing nucleotide triphosphate hydrolases"/>
    <property type="match status" value="2"/>
</dbReference>
<organism evidence="7 8">
    <name type="scientific">Capsaspora owczarzaki (strain ATCC 30864)</name>
    <dbReference type="NCBI Taxonomy" id="595528"/>
    <lineage>
        <taxon>Eukaryota</taxon>
        <taxon>Filasterea</taxon>
        <taxon>Capsaspora</taxon>
    </lineage>
</organism>
<evidence type="ECO:0000313" key="7">
    <source>
        <dbReference type="EMBL" id="KJE97738.1"/>
    </source>
</evidence>
<dbReference type="Gene3D" id="1.20.1060.20">
    <property type="match status" value="1"/>
</dbReference>
<dbReference type="InterPro" id="IPR036277">
    <property type="entry name" value="SMC_hinge_sf"/>
</dbReference>
<dbReference type="SUPFAM" id="SSF75553">
    <property type="entry name" value="Smc hinge domain"/>
    <property type="match status" value="1"/>
</dbReference>
<evidence type="ECO:0000256" key="1">
    <source>
        <dbReference type="ARBA" id="ARBA00023054"/>
    </source>
</evidence>
<feature type="domain" description="Calcineurin-like phosphoesterase" evidence="4">
    <location>
        <begin position="392"/>
        <end position="478"/>
    </location>
</feature>
<feature type="compositionally biased region" description="Polar residues" evidence="3">
    <location>
        <begin position="190"/>
        <end position="202"/>
    </location>
</feature>
<feature type="region of interest" description="Disordered" evidence="3">
    <location>
        <begin position="167"/>
        <end position="202"/>
    </location>
</feature>
<dbReference type="InterPro" id="IPR027417">
    <property type="entry name" value="P-loop_NTPase"/>
</dbReference>
<dbReference type="CDD" id="cd00267">
    <property type="entry name" value="ABC_ATPase"/>
    <property type="match status" value="1"/>
</dbReference>
<dbReference type="InterPro" id="IPR038729">
    <property type="entry name" value="Rad50/SbcC_AAA"/>
</dbReference>
<dbReference type="Gene3D" id="3.60.21.10">
    <property type="match status" value="1"/>
</dbReference>
<dbReference type="Pfam" id="PF06470">
    <property type="entry name" value="SMC_hinge"/>
    <property type="match status" value="1"/>
</dbReference>
<feature type="domain" description="Rad50/SbcC-type AAA" evidence="6">
    <location>
        <begin position="775"/>
        <end position="1005"/>
    </location>
</feature>
<dbReference type="InterPro" id="IPR010935">
    <property type="entry name" value="SMC_hinge"/>
</dbReference>
<name>A0A0D2WY12_CAPO3</name>
<accession>A0A0D2WY12</accession>
<feature type="region of interest" description="Disordered" evidence="3">
    <location>
        <begin position="30"/>
        <end position="55"/>
    </location>
</feature>
<keyword evidence="8" id="KW-1185">Reference proteome</keyword>
<dbReference type="Gene3D" id="3.30.70.1620">
    <property type="match status" value="1"/>
</dbReference>
<keyword evidence="1 2" id="KW-0175">Coiled coil</keyword>
<proteinExistence type="predicted"/>
<dbReference type="Pfam" id="PF13476">
    <property type="entry name" value="AAA_23"/>
    <property type="match status" value="1"/>
</dbReference>
<dbReference type="GO" id="GO:0005524">
    <property type="term" value="F:ATP binding"/>
    <property type="evidence" value="ECO:0007669"/>
    <property type="project" value="InterPro"/>
</dbReference>